<dbReference type="PANTHER" id="PTHR23079">
    <property type="entry name" value="RNA-DEPENDENT RNA POLYMERASE"/>
    <property type="match status" value="1"/>
</dbReference>
<organism evidence="4 5">
    <name type="scientific">Scytalidium lignicola</name>
    <name type="common">Hyphomycete</name>
    <dbReference type="NCBI Taxonomy" id="5539"/>
    <lineage>
        <taxon>Eukaryota</taxon>
        <taxon>Fungi</taxon>
        <taxon>Dikarya</taxon>
        <taxon>Ascomycota</taxon>
        <taxon>Pezizomycotina</taxon>
        <taxon>Leotiomycetes</taxon>
        <taxon>Leotiomycetes incertae sedis</taxon>
        <taxon>Scytalidium</taxon>
    </lineage>
</organism>
<dbReference type="GO" id="GO:0003968">
    <property type="term" value="F:RNA-directed RNA polymerase activity"/>
    <property type="evidence" value="ECO:0007669"/>
    <property type="project" value="UniProtKB-KW"/>
</dbReference>
<keyword evidence="1" id="KW-0696">RNA-directed RNA polymerase</keyword>
<dbReference type="EMBL" id="NCSJ02000164">
    <property type="protein sequence ID" value="RFU28427.1"/>
    <property type="molecule type" value="Genomic_DNA"/>
</dbReference>
<dbReference type="Pfam" id="PF05183">
    <property type="entry name" value="RdRP"/>
    <property type="match status" value="1"/>
</dbReference>
<dbReference type="Proteomes" id="UP000258309">
    <property type="component" value="Unassembled WGS sequence"/>
</dbReference>
<name>A0A3E2H556_SCYLI</name>
<dbReference type="InterPro" id="IPR057596">
    <property type="entry name" value="RDRP_core"/>
</dbReference>
<evidence type="ECO:0000256" key="1">
    <source>
        <dbReference type="RuleBase" id="RU363098"/>
    </source>
</evidence>
<feature type="compositionally biased region" description="Polar residues" evidence="2">
    <location>
        <begin position="210"/>
        <end position="228"/>
    </location>
</feature>
<keyword evidence="1" id="KW-0694">RNA-binding</keyword>
<reference evidence="4 5" key="1">
    <citation type="submission" date="2018-05" db="EMBL/GenBank/DDBJ databases">
        <title>Draft genome sequence of Scytalidium lignicola DSM 105466, a ubiquitous saprotrophic fungus.</title>
        <authorList>
            <person name="Buettner E."/>
            <person name="Gebauer A.M."/>
            <person name="Hofrichter M."/>
            <person name="Liers C."/>
            <person name="Kellner H."/>
        </authorList>
    </citation>
    <scope>NUCLEOTIDE SEQUENCE [LARGE SCALE GENOMIC DNA]</scope>
    <source>
        <strain evidence="4 5">DSM 105466</strain>
    </source>
</reference>
<dbReference type="PANTHER" id="PTHR23079:SF14">
    <property type="entry name" value="RNA-DEPENDENT RNA POLYMERASE"/>
    <property type="match status" value="1"/>
</dbReference>
<comment type="similarity">
    <text evidence="1">Belongs to the RdRP family.</text>
</comment>
<dbReference type="GO" id="GO:0030422">
    <property type="term" value="P:siRNA processing"/>
    <property type="evidence" value="ECO:0007669"/>
    <property type="project" value="TreeGrafter"/>
</dbReference>
<keyword evidence="1" id="KW-0808">Transferase</keyword>
<feature type="non-terminal residue" evidence="4">
    <location>
        <position position="1281"/>
    </location>
</feature>
<sequence length="1281" mass="146006">MATSSPSTPSRRSDVDLVQLVNDFSRKWDLGLKLDTVKLSPQARQSRILNEGGETAARCISSIRFLFFKDRDCLEECLEVFGTRATRLLLGQSNIEGESPSALSLLDRDTALATSRRQKLLHLLLSILKPHYDRILKGRLSIGHHQQDVSPSSSSTQLDLGHQAILSAVDGDIAPLVFRQKEIHSSSDREHDGNDQGNFRPSLDARSAYASANEQSLSSPEPDQQSTATSLVIPPALTLLNVDIAPSRPTLYQSELEPRSPSTSSSSSYSTAPEDSLSEEHESFSQKAIARDYVVDSGYNSFQSAPFVDDVDRFSDNETSYGSTVLDEEYDLPLPVKPEVEKLDPFEEAFPTLPAFLKNTPFYVRYEVIRIFAHAKVTIPQNLTLPSFKDYNDFWSCLKDLPALKGKKLPERTSSKVWAAAIAKEKTKSPFGICITATLTIKKNKIVIEFDPLKLELQSRLSRKFGADRFLTIGVPSPKIDFKNATATENQIHSRLIKWISRSQHSFLNRTWQWFSVTPRDDPTIEVVENNMYREERKIYLHDHFFFATQSPDFDTSRFDHKNMKLGEMLRWLIPLEENQEQSYLKLFSRISLGQSRTRETITLEPNEIEDLDDLKPDIESKLVMNDGCGRMSRKMAIAIRDKLGLHELPSAFQGRIGGAKGLWLLDTENNGSSGIWIKIYGSQTKWKRDPSVEYDPAHRTFEVSTTSTPCRPARVNEQFIAVLDHGETTPQIMRQILATILKDELRFRVEQVNDARESPQKLRRWVQIESGNRQKESTAICYLGGLPEEYSDQINMLLDAGFLPNKLEFIEDRVQKMFSRKLQSLKDKFHIIVPKSTNTFIGVDFSGQLKEDEVHLTFSRPFIEEITGESLLFLDGKDILVSRSPAHLPSDIQKVKARYIPQLKDIKDVTLFSRKGSRPLADKLSGGDYDGDRCWICWDENIVNNFQNKPEPGHIDFYKEGYLTKDKATYEDILSEGHADPVQVFLERSCIFNTKLNFLGICTNFKKNITQANEPLDSRASLRLGLLCSKLVDAAKQGDILTEDSWNKMKKEINKELSRTQSNKDNIVRYLNDVIIETVRESERKIKKTIHKEDPYDKDLTILAEDFERRSKTDGACKEVYMKLKDDINNVKQAWSIACSRKNRKNKFQECVLECYTLWHRISPNEEDINILKESSLFPDIGLLSEEFGSWTLLKASVTYKKYPNGNFPWWMCGKQLAFMKAMKEGLSPLSNRMAVILKAGKVVFEKEEELVVDEVGGFENDDNGEFGSDFDLDSYDYDN</sequence>
<dbReference type="GO" id="GO:0003723">
    <property type="term" value="F:RNA binding"/>
    <property type="evidence" value="ECO:0007669"/>
    <property type="project" value="UniProtKB-KW"/>
</dbReference>
<evidence type="ECO:0000313" key="5">
    <source>
        <dbReference type="Proteomes" id="UP000258309"/>
    </source>
</evidence>
<gene>
    <name evidence="4" type="ORF">B7463_g7905</name>
</gene>
<dbReference type="STRING" id="5539.A0A3E2H556"/>
<feature type="domain" description="RDRP core" evidence="3">
    <location>
        <begin position="448"/>
        <end position="1054"/>
    </location>
</feature>
<dbReference type="EC" id="2.7.7.48" evidence="1"/>
<feature type="region of interest" description="Disordered" evidence="2">
    <location>
        <begin position="1262"/>
        <end position="1281"/>
    </location>
</feature>
<dbReference type="OrthoDB" id="10055769at2759"/>
<evidence type="ECO:0000313" key="4">
    <source>
        <dbReference type="EMBL" id="RFU28427.1"/>
    </source>
</evidence>
<comment type="caution">
    <text evidence="4">The sequence shown here is derived from an EMBL/GenBank/DDBJ whole genome shotgun (WGS) entry which is preliminary data.</text>
</comment>
<dbReference type="OMA" id="KESTAIC"/>
<comment type="catalytic activity">
    <reaction evidence="1">
        <text>RNA(n) + a ribonucleoside 5'-triphosphate = RNA(n+1) + diphosphate</text>
        <dbReference type="Rhea" id="RHEA:21248"/>
        <dbReference type="Rhea" id="RHEA-COMP:14527"/>
        <dbReference type="Rhea" id="RHEA-COMP:17342"/>
        <dbReference type="ChEBI" id="CHEBI:33019"/>
        <dbReference type="ChEBI" id="CHEBI:61557"/>
        <dbReference type="ChEBI" id="CHEBI:140395"/>
        <dbReference type="EC" id="2.7.7.48"/>
    </reaction>
</comment>
<feature type="compositionally biased region" description="Low complexity" evidence="2">
    <location>
        <begin position="259"/>
        <end position="275"/>
    </location>
</feature>
<dbReference type="InterPro" id="IPR007855">
    <property type="entry name" value="RDRP"/>
</dbReference>
<evidence type="ECO:0000259" key="3">
    <source>
        <dbReference type="Pfam" id="PF05183"/>
    </source>
</evidence>
<keyword evidence="5" id="KW-1185">Reference proteome</keyword>
<dbReference type="Gene3D" id="1.10.8.790">
    <property type="entry name" value="RNA-dependent RNA polymerase, slab domain, helical subdomain-like"/>
    <property type="match status" value="1"/>
</dbReference>
<keyword evidence="1" id="KW-0548">Nucleotidyltransferase</keyword>
<proteinExistence type="inferred from homology"/>
<dbReference type="GO" id="GO:0031380">
    <property type="term" value="C:nuclear RNA-directed RNA polymerase complex"/>
    <property type="evidence" value="ECO:0007669"/>
    <property type="project" value="TreeGrafter"/>
</dbReference>
<feature type="region of interest" description="Disordered" evidence="2">
    <location>
        <begin position="253"/>
        <end position="283"/>
    </location>
</feature>
<evidence type="ECO:0000256" key="2">
    <source>
        <dbReference type="SAM" id="MobiDB-lite"/>
    </source>
</evidence>
<feature type="non-terminal residue" evidence="4">
    <location>
        <position position="1"/>
    </location>
</feature>
<protein>
    <recommendedName>
        <fullName evidence="1">RNA-dependent RNA polymerase</fullName>
        <ecNumber evidence="1">2.7.7.48</ecNumber>
    </recommendedName>
</protein>
<accession>A0A3E2H556</accession>
<feature type="region of interest" description="Disordered" evidence="2">
    <location>
        <begin position="208"/>
        <end position="228"/>
    </location>
</feature>